<protein>
    <submittedName>
        <fullName evidence="8">Glucan endo-1,3-beta-glucosidase-like isoform X1</fullName>
    </submittedName>
</protein>
<comment type="similarity">
    <text evidence="1 4">Belongs to the glycosyl hydrolase 17 family.</text>
</comment>
<gene>
    <name evidence="8" type="primary">LOC110801112</name>
</gene>
<evidence type="ECO:0000256" key="4">
    <source>
        <dbReference type="RuleBase" id="RU004335"/>
    </source>
</evidence>
<reference evidence="7" key="1">
    <citation type="journal article" date="2021" name="Nat. Commun.">
        <title>Genomic analyses provide insights into spinach domestication and the genetic basis of agronomic traits.</title>
        <authorList>
            <person name="Cai X."/>
            <person name="Sun X."/>
            <person name="Xu C."/>
            <person name="Sun H."/>
            <person name="Wang X."/>
            <person name="Ge C."/>
            <person name="Zhang Z."/>
            <person name="Wang Q."/>
            <person name="Fei Z."/>
            <person name="Jiao C."/>
            <person name="Wang Q."/>
        </authorList>
    </citation>
    <scope>NUCLEOTIDE SEQUENCE [LARGE SCALE GENOMIC DNA]</scope>
    <source>
        <strain evidence="7">cv. Varoflay</strain>
    </source>
</reference>
<dbReference type="InterPro" id="IPR000490">
    <property type="entry name" value="Glyco_hydro_17"/>
</dbReference>
<evidence type="ECO:0000256" key="5">
    <source>
        <dbReference type="SAM" id="MobiDB-lite"/>
    </source>
</evidence>
<dbReference type="KEGG" id="soe:110801112"/>
<evidence type="ECO:0000313" key="7">
    <source>
        <dbReference type="Proteomes" id="UP000813463"/>
    </source>
</evidence>
<dbReference type="Pfam" id="PF00332">
    <property type="entry name" value="Glyco_hydro_17"/>
    <property type="match status" value="2"/>
</dbReference>
<feature type="signal peptide" evidence="6">
    <location>
        <begin position="1"/>
        <end position="34"/>
    </location>
</feature>
<sequence>MAASLIIPPMATASLMFIVAFVLLSLQHTDIVVAQLGVCYGRNGNNLPNAQATTDLYNYYGIGAMRLYAPDQSTLQALQGTGIELTLGVPNEDIQCIACDQQTANEWVETNIIPYATSIKYIAVGNEIHPSDEPTASSLHPAMQNIQNAINSNNLTGQIKVSTAIDTSLIVNSYPPSKAEFGNLSFITPIIDFLTSNNSPLLVNIQPYTSYVNNQKDITLDFALFTACGTVFTDGETGKEYQNLFDAIYDAVFVAVGKVVGSPSQNGKYRKPPPRVVASESGWPSKGGFSKKGRRHHRYHRHHRQVNGGLECGGASGEAATPENAKMYYTNLIKHVKKGTPLTEGEEIETYLFAMFDEDEKPGDESERFYGLFTPDQQPKYGILDIC</sequence>
<dbReference type="SUPFAM" id="SSF51445">
    <property type="entry name" value="(Trans)glycosidases"/>
    <property type="match status" value="1"/>
</dbReference>
<keyword evidence="2" id="KW-0378">Hydrolase</keyword>
<dbReference type="GeneID" id="110801112"/>
<dbReference type="GO" id="GO:0004553">
    <property type="term" value="F:hydrolase activity, hydrolyzing O-glycosyl compounds"/>
    <property type="evidence" value="ECO:0007669"/>
    <property type="project" value="InterPro"/>
</dbReference>
<evidence type="ECO:0000313" key="8">
    <source>
        <dbReference type="RefSeq" id="XP_021862121.2"/>
    </source>
</evidence>
<keyword evidence="3" id="KW-0326">Glycosidase</keyword>
<feature type="region of interest" description="Disordered" evidence="5">
    <location>
        <begin position="264"/>
        <end position="300"/>
    </location>
</feature>
<evidence type="ECO:0000256" key="3">
    <source>
        <dbReference type="ARBA" id="ARBA00023295"/>
    </source>
</evidence>
<keyword evidence="7" id="KW-1185">Reference proteome</keyword>
<dbReference type="AlphaFoldDB" id="A0A9R0K851"/>
<dbReference type="InterPro" id="IPR017853">
    <property type="entry name" value="GH"/>
</dbReference>
<evidence type="ECO:0000256" key="1">
    <source>
        <dbReference type="ARBA" id="ARBA00008773"/>
    </source>
</evidence>
<keyword evidence="6" id="KW-0732">Signal</keyword>
<feature type="chain" id="PRO_5046416018" evidence="6">
    <location>
        <begin position="35"/>
        <end position="387"/>
    </location>
</feature>
<feature type="compositionally biased region" description="Basic residues" evidence="5">
    <location>
        <begin position="289"/>
        <end position="300"/>
    </location>
</feature>
<dbReference type="GO" id="GO:0005975">
    <property type="term" value="P:carbohydrate metabolic process"/>
    <property type="evidence" value="ECO:0007669"/>
    <property type="project" value="InterPro"/>
</dbReference>
<proteinExistence type="inferred from homology"/>
<evidence type="ECO:0000256" key="6">
    <source>
        <dbReference type="SAM" id="SignalP"/>
    </source>
</evidence>
<organism evidence="7 8">
    <name type="scientific">Spinacia oleracea</name>
    <name type="common">Spinach</name>
    <dbReference type="NCBI Taxonomy" id="3562"/>
    <lineage>
        <taxon>Eukaryota</taxon>
        <taxon>Viridiplantae</taxon>
        <taxon>Streptophyta</taxon>
        <taxon>Embryophyta</taxon>
        <taxon>Tracheophyta</taxon>
        <taxon>Spermatophyta</taxon>
        <taxon>Magnoliopsida</taxon>
        <taxon>eudicotyledons</taxon>
        <taxon>Gunneridae</taxon>
        <taxon>Pentapetalae</taxon>
        <taxon>Caryophyllales</taxon>
        <taxon>Chenopodiaceae</taxon>
        <taxon>Chenopodioideae</taxon>
        <taxon>Anserineae</taxon>
        <taxon>Spinacia</taxon>
    </lineage>
</organism>
<dbReference type="Gene3D" id="3.20.20.80">
    <property type="entry name" value="Glycosidases"/>
    <property type="match status" value="1"/>
</dbReference>
<dbReference type="RefSeq" id="XP_021862121.2">
    <property type="nucleotide sequence ID" value="XM_022006429.2"/>
</dbReference>
<evidence type="ECO:0000256" key="2">
    <source>
        <dbReference type="ARBA" id="ARBA00022801"/>
    </source>
</evidence>
<dbReference type="Proteomes" id="UP000813463">
    <property type="component" value="Chromosome 4"/>
</dbReference>
<reference evidence="8" key="2">
    <citation type="submission" date="2025-08" db="UniProtKB">
        <authorList>
            <consortium name="RefSeq"/>
        </authorList>
    </citation>
    <scope>IDENTIFICATION</scope>
    <source>
        <tissue evidence="8">Leaf</tissue>
    </source>
</reference>
<dbReference type="InterPro" id="IPR044965">
    <property type="entry name" value="Glyco_hydro_17_plant"/>
</dbReference>
<name>A0A9R0K851_SPIOL</name>
<accession>A0A9R0K851</accession>
<dbReference type="PANTHER" id="PTHR32227">
    <property type="entry name" value="GLUCAN ENDO-1,3-BETA-GLUCOSIDASE BG1-RELATED-RELATED"/>
    <property type="match status" value="1"/>
</dbReference>